<gene>
    <name evidence="1" type="ORF">GCM10022211_17480</name>
</gene>
<keyword evidence="2" id="KW-1185">Reference proteome</keyword>
<organism evidence="1 2">
    <name type="scientific">Sphingomonas humi</name>
    <dbReference type="NCBI Taxonomy" id="335630"/>
    <lineage>
        <taxon>Bacteria</taxon>
        <taxon>Pseudomonadati</taxon>
        <taxon>Pseudomonadota</taxon>
        <taxon>Alphaproteobacteria</taxon>
        <taxon>Sphingomonadales</taxon>
        <taxon>Sphingomonadaceae</taxon>
        <taxon>Sphingomonas</taxon>
    </lineage>
</organism>
<proteinExistence type="predicted"/>
<comment type="caution">
    <text evidence="1">The sequence shown here is derived from an EMBL/GenBank/DDBJ whole genome shotgun (WGS) entry which is preliminary data.</text>
</comment>
<sequence length="53" mass="5610">MLEPVATKAGARFEYLGPIGAAPAELGPVGQVLDTVDIWLAGTLQSLFNLIKR</sequence>
<dbReference type="RefSeq" id="WP_344709876.1">
    <property type="nucleotide sequence ID" value="NZ_BAAAZD010000002.1"/>
</dbReference>
<dbReference type="EMBL" id="BAAAZD010000002">
    <property type="protein sequence ID" value="GAA4005659.1"/>
    <property type="molecule type" value="Genomic_DNA"/>
</dbReference>
<evidence type="ECO:0000313" key="1">
    <source>
        <dbReference type="EMBL" id="GAA4005659.1"/>
    </source>
</evidence>
<name>A0ABP7S2L4_9SPHN</name>
<accession>A0ABP7S2L4</accession>
<evidence type="ECO:0000313" key="2">
    <source>
        <dbReference type="Proteomes" id="UP001501310"/>
    </source>
</evidence>
<protein>
    <submittedName>
        <fullName evidence="1">Uncharacterized protein</fullName>
    </submittedName>
</protein>
<reference evidence="2" key="1">
    <citation type="journal article" date="2019" name="Int. J. Syst. Evol. Microbiol.">
        <title>The Global Catalogue of Microorganisms (GCM) 10K type strain sequencing project: providing services to taxonomists for standard genome sequencing and annotation.</title>
        <authorList>
            <consortium name="The Broad Institute Genomics Platform"/>
            <consortium name="The Broad Institute Genome Sequencing Center for Infectious Disease"/>
            <person name="Wu L."/>
            <person name="Ma J."/>
        </authorList>
    </citation>
    <scope>NUCLEOTIDE SEQUENCE [LARGE SCALE GENOMIC DNA]</scope>
    <source>
        <strain evidence="2">JCM 16603</strain>
    </source>
</reference>
<dbReference type="Proteomes" id="UP001501310">
    <property type="component" value="Unassembled WGS sequence"/>
</dbReference>